<dbReference type="RefSeq" id="WP_196173171.1">
    <property type="nucleotide sequence ID" value="NZ_JADLJR010000007.1"/>
</dbReference>
<dbReference type="Pfam" id="PF01420">
    <property type="entry name" value="Methylase_S"/>
    <property type="match status" value="1"/>
</dbReference>
<evidence type="ECO:0000313" key="5">
    <source>
        <dbReference type="EMBL" id="MBF8645315.1"/>
    </source>
</evidence>
<evidence type="ECO:0000256" key="1">
    <source>
        <dbReference type="ARBA" id="ARBA00010923"/>
    </source>
</evidence>
<gene>
    <name evidence="5" type="ORF">IRZ77_07015</name>
</gene>
<organism evidence="5 6">
    <name type="scientific">Pseudomonas pudica</name>
    <dbReference type="NCBI Taxonomy" id="272772"/>
    <lineage>
        <taxon>Bacteria</taxon>
        <taxon>Pseudomonadati</taxon>
        <taxon>Pseudomonadota</taxon>
        <taxon>Gammaproteobacteria</taxon>
        <taxon>Pseudomonadales</taxon>
        <taxon>Pseudomonadaceae</taxon>
        <taxon>Pseudomonas</taxon>
    </lineage>
</organism>
<keyword evidence="2" id="KW-0680">Restriction system</keyword>
<dbReference type="CDD" id="cd17517">
    <property type="entry name" value="RMtype1_S_EcoKI_StySPI-TRD2-CR2_like"/>
    <property type="match status" value="1"/>
</dbReference>
<keyword evidence="6" id="KW-1185">Reference proteome</keyword>
<evidence type="ECO:0000256" key="3">
    <source>
        <dbReference type="ARBA" id="ARBA00023125"/>
    </source>
</evidence>
<dbReference type="GO" id="GO:0004519">
    <property type="term" value="F:endonuclease activity"/>
    <property type="evidence" value="ECO:0007669"/>
    <property type="project" value="UniProtKB-KW"/>
</dbReference>
<dbReference type="PANTHER" id="PTHR30408:SF12">
    <property type="entry name" value="TYPE I RESTRICTION ENZYME MJAVIII SPECIFICITY SUBUNIT"/>
    <property type="match status" value="1"/>
</dbReference>
<dbReference type="InterPro" id="IPR000055">
    <property type="entry name" value="Restrct_endonuc_typeI_TRD"/>
</dbReference>
<dbReference type="CDD" id="cd17246">
    <property type="entry name" value="RMtype1_S_SonII-TRD2-CR2_like"/>
    <property type="match status" value="1"/>
</dbReference>
<keyword evidence="5" id="KW-0255">Endonuclease</keyword>
<evidence type="ECO:0000259" key="4">
    <source>
        <dbReference type="Pfam" id="PF01420"/>
    </source>
</evidence>
<dbReference type="InterPro" id="IPR052021">
    <property type="entry name" value="Type-I_RS_S_subunit"/>
</dbReference>
<comment type="caution">
    <text evidence="5">The sequence shown here is derived from an EMBL/GenBank/DDBJ whole genome shotgun (WGS) entry which is preliminary data.</text>
</comment>
<dbReference type="Proteomes" id="UP000639294">
    <property type="component" value="Unassembled WGS sequence"/>
</dbReference>
<dbReference type="EMBL" id="JADLJS010000006">
    <property type="protein sequence ID" value="MBF8645315.1"/>
    <property type="molecule type" value="Genomic_DNA"/>
</dbReference>
<reference evidence="5 6" key="1">
    <citation type="submission" date="2020-10" db="EMBL/GenBank/DDBJ databases">
        <title>Genome sequences of Pseudomonas isolates.</title>
        <authorList>
            <person name="Wessels L."/>
            <person name="Reich F."/>
            <person name="Hammerl J."/>
        </authorList>
    </citation>
    <scope>NUCLEOTIDE SEQUENCE [LARGE SCALE GENOMIC DNA]</scope>
    <source>
        <strain evidence="5 6">20-MO00628-0</strain>
    </source>
</reference>
<dbReference type="PANTHER" id="PTHR30408">
    <property type="entry name" value="TYPE-1 RESTRICTION ENZYME ECOKI SPECIFICITY PROTEIN"/>
    <property type="match status" value="1"/>
</dbReference>
<accession>A0ABS0FY94</accession>
<keyword evidence="3" id="KW-0238">DNA-binding</keyword>
<proteinExistence type="inferred from homology"/>
<comment type="similarity">
    <text evidence="1">Belongs to the type-I restriction system S methylase family.</text>
</comment>
<protein>
    <submittedName>
        <fullName evidence="5">Restriction endonuclease subunit S</fullName>
    </submittedName>
</protein>
<name>A0ABS0FY94_9PSED</name>
<evidence type="ECO:0000256" key="2">
    <source>
        <dbReference type="ARBA" id="ARBA00022747"/>
    </source>
</evidence>
<sequence length="403" mass="45629">MIWPAIKFSEAISRSGLFSDGDWVESKDQDPEGDVRLIQLADIGVGEFVNKSNRFMTSKRADELKCSYLQAGDILVARMPDPIGRACIFPEDMGRCVTVVDICIVRPDSERIDNRWLMHLINSERFRNQIDRHVTGTTRQRISRGNLAGLEIPLPPLPEQKRIAAILDKAEAILRKRQHAIQLADDFLRAVFLDMFGDPGANPKGFNEAVLGELTTGKMNNGLFRKNDEYGGSVPVAWVGELFRGNRISFSEDASRIEPTEKEIDAYGLKYGDLLFCRSSLRLEGIGFNNIYLGDDDNALFECHLIRMSPCLEKVNPVFLNYQLRMPSVRARIFQQAKTSTMTTIDQAGLSRIKVFVPPLDLQEEFERRLIKVESLYSHLYKNKSLDELVFSSISQKAFSGQL</sequence>
<feature type="domain" description="Type I restriction modification DNA specificity" evidence="4">
    <location>
        <begin position="55"/>
        <end position="177"/>
    </location>
</feature>
<dbReference type="InterPro" id="IPR044946">
    <property type="entry name" value="Restrct_endonuc_typeI_TRD_sf"/>
</dbReference>
<evidence type="ECO:0000313" key="6">
    <source>
        <dbReference type="Proteomes" id="UP000639294"/>
    </source>
</evidence>
<dbReference type="Gene3D" id="3.90.220.20">
    <property type="entry name" value="DNA methylase specificity domains"/>
    <property type="match status" value="2"/>
</dbReference>
<keyword evidence="5" id="KW-0540">Nuclease</keyword>
<keyword evidence="5" id="KW-0378">Hydrolase</keyword>
<dbReference type="SUPFAM" id="SSF116734">
    <property type="entry name" value="DNA methylase specificity domain"/>
    <property type="match status" value="2"/>
</dbReference>